<dbReference type="AlphaFoldDB" id="A0A919XUN8"/>
<name>A0A919XUN8_9BACL</name>
<organism evidence="1 2">
    <name type="scientific">Paenibacillus antibioticophila</name>
    <dbReference type="NCBI Taxonomy" id="1274374"/>
    <lineage>
        <taxon>Bacteria</taxon>
        <taxon>Bacillati</taxon>
        <taxon>Bacillota</taxon>
        <taxon>Bacilli</taxon>
        <taxon>Bacillales</taxon>
        <taxon>Paenibacillaceae</taxon>
        <taxon>Paenibacillus</taxon>
    </lineage>
</organism>
<evidence type="ECO:0000313" key="2">
    <source>
        <dbReference type="Proteomes" id="UP000681162"/>
    </source>
</evidence>
<dbReference type="EMBL" id="BORR01000024">
    <property type="protein sequence ID" value="GIO39621.1"/>
    <property type="molecule type" value="Genomic_DNA"/>
</dbReference>
<reference evidence="1 2" key="1">
    <citation type="submission" date="2021-03" db="EMBL/GenBank/DDBJ databases">
        <title>Antimicrobial resistance genes in bacteria isolated from Japanese honey, and their potential for conferring macrolide and lincosamide resistance in the American foulbrood pathogen Paenibacillus larvae.</title>
        <authorList>
            <person name="Okamoto M."/>
            <person name="Kumagai M."/>
            <person name="Kanamori H."/>
            <person name="Takamatsu D."/>
        </authorList>
    </citation>
    <scope>NUCLEOTIDE SEQUENCE [LARGE SCALE GENOMIC DNA]</scope>
    <source>
        <strain evidence="1 2">J41TS12</strain>
    </source>
</reference>
<accession>A0A919XUN8</accession>
<sequence length="99" mass="11347">MLEDEVAYCQQLIKIIEAESGVCALPKIKEPLNLLKETVTNDLENLWISEDQDAMVGHKSVDSSFFGYKTHIEMIEERIIKAAVVTIRNQMDQCRNISY</sequence>
<evidence type="ECO:0000313" key="1">
    <source>
        <dbReference type="EMBL" id="GIO39621.1"/>
    </source>
</evidence>
<proteinExistence type="predicted"/>
<keyword evidence="2" id="KW-1185">Reference proteome</keyword>
<protein>
    <submittedName>
        <fullName evidence="1">Uncharacterized protein</fullName>
    </submittedName>
</protein>
<comment type="caution">
    <text evidence="1">The sequence shown here is derived from an EMBL/GenBank/DDBJ whole genome shotgun (WGS) entry which is preliminary data.</text>
</comment>
<gene>
    <name evidence="1" type="ORF">J41TS12_44820</name>
</gene>
<dbReference type="Proteomes" id="UP000681162">
    <property type="component" value="Unassembled WGS sequence"/>
</dbReference>